<keyword evidence="2" id="KW-0472">Membrane</keyword>
<gene>
    <name evidence="3" type="ORF">COK72_01335</name>
</gene>
<dbReference type="Proteomes" id="UP000226106">
    <property type="component" value="Unassembled WGS sequence"/>
</dbReference>
<evidence type="ECO:0000313" key="3">
    <source>
        <dbReference type="EMBL" id="PFT51038.1"/>
    </source>
</evidence>
<keyword evidence="2" id="KW-1133">Transmembrane helix</keyword>
<feature type="region of interest" description="Disordered" evidence="1">
    <location>
        <begin position="173"/>
        <end position="219"/>
    </location>
</feature>
<evidence type="ECO:0000256" key="1">
    <source>
        <dbReference type="SAM" id="MobiDB-lite"/>
    </source>
</evidence>
<evidence type="ECO:0000313" key="4">
    <source>
        <dbReference type="Proteomes" id="UP000226106"/>
    </source>
</evidence>
<sequence>MGGLQMKISNKKLIFGGIGILILLFIRGLHNSHKMYEATTEPYRTFDVVGEAIAGTLSWFCIITLIASIIFLVIALVRKKQLVKEKRPFLRPLITFGVSAASFILLIIIGMAYALEHYASNEQATSQLKSETNYQETEDKSKEIDKLKGDISLLETKNKTLDAEVKKLKEELAKKEQQVPQEHPKKEEVKPAPQQPASQPEKKEEPKQQQPTGSFVNPVKDINKTEAINKVKVKAKQDFKDDYMTQNFVAGEQTKAYDFLYGVEIKSQEELNIMKNALRDFPNDFMTAKFVYEEQIKAMNKQ</sequence>
<keyword evidence="2" id="KW-0812">Transmembrane</keyword>
<dbReference type="AlphaFoldDB" id="A0A9X7FY39"/>
<protein>
    <submittedName>
        <fullName evidence="3">Branched-chain amino acid permease</fullName>
    </submittedName>
</protein>
<reference evidence="3 4" key="1">
    <citation type="submission" date="2017-09" db="EMBL/GenBank/DDBJ databases">
        <title>Large-scale bioinformatics analysis of Bacillus genomes uncovers conserved roles of natural products in bacterial physiology.</title>
        <authorList>
            <consortium name="Agbiome Team Llc"/>
            <person name="Bleich R.M."/>
            <person name="Grubbs K.J."/>
            <person name="Santa Maria K.C."/>
            <person name="Allen S.E."/>
            <person name="Farag S."/>
            <person name="Shank E.A."/>
            <person name="Bowers A."/>
        </authorList>
    </citation>
    <scope>NUCLEOTIDE SEQUENCE [LARGE SCALE GENOMIC DNA]</scope>
    <source>
        <strain evidence="3 4">AFS065400</strain>
    </source>
</reference>
<organism evidence="3 4">
    <name type="scientific">Bacillus thuringiensis</name>
    <dbReference type="NCBI Taxonomy" id="1428"/>
    <lineage>
        <taxon>Bacteria</taxon>
        <taxon>Bacillati</taxon>
        <taxon>Bacillota</taxon>
        <taxon>Bacilli</taxon>
        <taxon>Bacillales</taxon>
        <taxon>Bacillaceae</taxon>
        <taxon>Bacillus</taxon>
        <taxon>Bacillus cereus group</taxon>
    </lineage>
</organism>
<evidence type="ECO:0000256" key="2">
    <source>
        <dbReference type="SAM" id="Phobius"/>
    </source>
</evidence>
<feature type="transmembrane region" description="Helical" evidence="2">
    <location>
        <begin position="12"/>
        <end position="32"/>
    </location>
</feature>
<comment type="caution">
    <text evidence="3">The sequence shown here is derived from an EMBL/GenBank/DDBJ whole genome shotgun (WGS) entry which is preliminary data.</text>
</comment>
<proteinExistence type="predicted"/>
<dbReference type="EMBL" id="NVCO01000006">
    <property type="protein sequence ID" value="PFT51038.1"/>
    <property type="molecule type" value="Genomic_DNA"/>
</dbReference>
<accession>A0A9X7FY39</accession>
<feature type="transmembrane region" description="Helical" evidence="2">
    <location>
        <begin position="52"/>
        <end position="77"/>
    </location>
</feature>
<feature type="transmembrane region" description="Helical" evidence="2">
    <location>
        <begin position="89"/>
        <end position="115"/>
    </location>
</feature>
<feature type="compositionally biased region" description="Basic and acidic residues" evidence="1">
    <location>
        <begin position="173"/>
        <end position="190"/>
    </location>
</feature>
<name>A0A9X7FY39_BACTU</name>